<gene>
    <name evidence="4" type="primary">apu</name>
    <name evidence="4" type="ORF">AULFYP135_02140</name>
</gene>
<protein>
    <submittedName>
        <fullName evidence="4">Amylopullulanase</fullName>
    </submittedName>
</protein>
<keyword evidence="2" id="KW-0326">Glycosidase</keyword>
<name>A0A6N2UZN2_9FIRM</name>
<organism evidence="4">
    <name type="scientific">uncultured Anaerotruncus sp</name>
    <dbReference type="NCBI Taxonomy" id="905011"/>
    <lineage>
        <taxon>Bacteria</taxon>
        <taxon>Bacillati</taxon>
        <taxon>Bacillota</taxon>
        <taxon>Clostridia</taxon>
        <taxon>Eubacteriales</taxon>
        <taxon>Oscillospiraceae</taxon>
        <taxon>Anaerotruncus</taxon>
        <taxon>environmental samples</taxon>
    </lineage>
</organism>
<dbReference type="Pfam" id="PF00128">
    <property type="entry name" value="Alpha-amylase"/>
    <property type="match status" value="1"/>
</dbReference>
<dbReference type="InterPro" id="IPR017853">
    <property type="entry name" value="GH"/>
</dbReference>
<keyword evidence="1" id="KW-0378">Hydrolase</keyword>
<dbReference type="SUPFAM" id="SSF51445">
    <property type="entry name" value="(Trans)glycosidases"/>
    <property type="match status" value="1"/>
</dbReference>
<dbReference type="CDD" id="cd11338">
    <property type="entry name" value="AmyAc_CMD"/>
    <property type="match status" value="1"/>
</dbReference>
<feature type="domain" description="Glycosyl hydrolase family 13 catalytic" evidence="3">
    <location>
        <begin position="135"/>
        <end position="535"/>
    </location>
</feature>
<proteinExistence type="predicted"/>
<dbReference type="Gene3D" id="3.90.400.10">
    <property type="entry name" value="Oligo-1,6-glucosidase, Domain 2"/>
    <property type="match status" value="1"/>
</dbReference>
<dbReference type="PANTHER" id="PTHR10357:SF210">
    <property type="entry name" value="MALTODEXTRIN GLUCOSIDASE"/>
    <property type="match status" value="1"/>
</dbReference>
<evidence type="ECO:0000256" key="1">
    <source>
        <dbReference type="ARBA" id="ARBA00022801"/>
    </source>
</evidence>
<dbReference type="AlphaFoldDB" id="A0A6N2UZN2"/>
<dbReference type="EMBL" id="CACRSL010000005">
    <property type="protein sequence ID" value="VYT22673.1"/>
    <property type="molecule type" value="Genomic_DNA"/>
</dbReference>
<dbReference type="GO" id="GO:0016798">
    <property type="term" value="F:hydrolase activity, acting on glycosyl bonds"/>
    <property type="evidence" value="ECO:0007669"/>
    <property type="project" value="UniProtKB-KW"/>
</dbReference>
<dbReference type="InterPro" id="IPR006047">
    <property type="entry name" value="GH13_cat_dom"/>
</dbReference>
<reference evidence="4" key="1">
    <citation type="submission" date="2019-11" db="EMBL/GenBank/DDBJ databases">
        <authorList>
            <person name="Feng L."/>
        </authorList>
    </citation>
    <scope>NUCLEOTIDE SEQUENCE</scope>
    <source>
        <strain evidence="4">AundefinedLFYP135</strain>
    </source>
</reference>
<sequence length="615" mass="68803">MPIPIFDSRDLRCKSPFGAVKAGETVSFTLFPPPGTLGAELLVFPADQWDSPRRIPFSPALSEGRPAWQGSFVPQEPALLFYRFELSTEDGSFRLLPDGQNQGILAQEGDALWQLTVYDGAMSTPAPLQKGVLYQIFPDRFCSSGSTKENVPADRKFHGDWLEFPQYLPDPDGEYRNNDYYGGDLKGIREKLPYLSSLGVTALYLNPVFEAHSNHRYNTADYTKIDPMLGTQEDFSLLCQEAKALGMAVFLDGVFSHTGSDSIYFNREGRYGEGGAYRDPQSPYREWYRFRQDGSYQSWWNFDSLPEVEEENPSYQAFILDVVERWLGLGASGFRLDVADELPDSFLDRLRERVKAVSPEAALLGEVWEDASNKVSYGQRRRYLLGRQLDSVMNYPFQSAILNFVRFGGGEGLLQGILTVLEHYPAPVIRGLMNTLSTHDTPRAISLLAGVNPEGHDRVWQANHHFLSLEEYAAGKRRLCLASAIQYTLPGIPCLYYGDEAGLSGLKDPFNRTTYPWGLEDTGLLAHYRRLGQLRRHPALAENGSFVPLFASREGCAYLRQAGEHRVILSVNRGSVPLAIPLPAQLRDGCELFAGPAGKELPGESFQILATPEEH</sequence>
<evidence type="ECO:0000256" key="2">
    <source>
        <dbReference type="ARBA" id="ARBA00023295"/>
    </source>
</evidence>
<evidence type="ECO:0000259" key="3">
    <source>
        <dbReference type="SMART" id="SM00642"/>
    </source>
</evidence>
<accession>A0A6N2UZN2</accession>
<dbReference type="SMART" id="SM00642">
    <property type="entry name" value="Aamy"/>
    <property type="match status" value="1"/>
</dbReference>
<evidence type="ECO:0000313" key="4">
    <source>
        <dbReference type="EMBL" id="VYT22673.1"/>
    </source>
</evidence>
<dbReference type="PANTHER" id="PTHR10357">
    <property type="entry name" value="ALPHA-AMYLASE FAMILY MEMBER"/>
    <property type="match status" value="1"/>
</dbReference>
<dbReference type="InterPro" id="IPR045857">
    <property type="entry name" value="O16G_dom_2"/>
</dbReference>
<dbReference type="Gene3D" id="3.20.20.80">
    <property type="entry name" value="Glycosidases"/>
    <property type="match status" value="1"/>
</dbReference>
<dbReference type="GO" id="GO:0005975">
    <property type="term" value="P:carbohydrate metabolic process"/>
    <property type="evidence" value="ECO:0007669"/>
    <property type="project" value="InterPro"/>
</dbReference>